<accession>A0A7X5ZJP0</accession>
<keyword evidence="2" id="KW-1185">Reference proteome</keyword>
<organism evidence="1 2">
    <name type="scientific">Luteibacter anthropi</name>
    <dbReference type="NCBI Taxonomy" id="564369"/>
    <lineage>
        <taxon>Bacteria</taxon>
        <taxon>Pseudomonadati</taxon>
        <taxon>Pseudomonadota</taxon>
        <taxon>Gammaproteobacteria</taxon>
        <taxon>Lysobacterales</taxon>
        <taxon>Rhodanobacteraceae</taxon>
        <taxon>Luteibacter</taxon>
    </lineage>
</organism>
<evidence type="ECO:0000313" key="1">
    <source>
        <dbReference type="EMBL" id="NII08152.1"/>
    </source>
</evidence>
<dbReference type="Proteomes" id="UP000490980">
    <property type="component" value="Unassembled WGS sequence"/>
</dbReference>
<comment type="caution">
    <text evidence="1">The sequence shown here is derived from an EMBL/GenBank/DDBJ whole genome shotgun (WGS) entry which is preliminary data.</text>
</comment>
<proteinExistence type="predicted"/>
<dbReference type="AlphaFoldDB" id="A0A7X5ZJP0"/>
<dbReference type="RefSeq" id="WP_166950614.1">
    <property type="nucleotide sequence ID" value="NZ_JAARLZ010000010.1"/>
</dbReference>
<sequence length="358" mass="39648">MKAYLHTLIATGLLVAVNSSMATSILRLYDEERVATIHTVDTLTGTRPWLIGQMLAEPSSPYSDLVERPPFTNEIIWQEVVDTLSPGMDEAAVLDGLQKELGITRARPWIDVMPARGFRDAFVSANATKAAIDADIFWHVLDMFGYANAERFSSHAVGLQVLREQMATVPADRQDELGIYGDVQSRIMRAHHPDQLIAHDLRYLDALVKHRLRHQEEDSGLPIAWRIARTAAAFRDARGYIGGPPCRPDATPHPRYAGTGKEGDERTPCFVASTDRAVHQWYTKEMRRPLPRPDAPHSGMARIGALLGALLPLLDIFAMAEVVEAVSAEDVVTEAAIARSDTDLAIERDLTLSCRIPE</sequence>
<gene>
    <name evidence="1" type="ORF">HBF25_17345</name>
</gene>
<protein>
    <submittedName>
        <fullName evidence="1">Uncharacterized protein</fullName>
    </submittedName>
</protein>
<evidence type="ECO:0000313" key="2">
    <source>
        <dbReference type="Proteomes" id="UP000490980"/>
    </source>
</evidence>
<dbReference type="EMBL" id="JAARLZ010000010">
    <property type="protein sequence ID" value="NII08152.1"/>
    <property type="molecule type" value="Genomic_DNA"/>
</dbReference>
<name>A0A7X5ZJP0_9GAMM</name>
<reference evidence="1 2" key="1">
    <citation type="submission" date="2020-03" db="EMBL/GenBank/DDBJ databases">
        <authorList>
            <person name="Lai Q."/>
        </authorList>
    </citation>
    <scope>NUCLEOTIDE SEQUENCE [LARGE SCALE GENOMIC DNA]</scope>
    <source>
        <strain evidence="1 2">CCUG 25036</strain>
    </source>
</reference>